<dbReference type="EMBL" id="CP020330">
    <property type="protein sequence ID" value="AQZ51948.1"/>
    <property type="molecule type" value="Genomic_DNA"/>
</dbReference>
<dbReference type="SUPFAM" id="SSF55874">
    <property type="entry name" value="ATPase domain of HSP90 chaperone/DNA topoisomerase II/histidine kinase"/>
    <property type="match status" value="2"/>
</dbReference>
<protein>
    <submittedName>
        <fullName evidence="2">C4-dicarboxylate transport sensor protein DctB</fullName>
        <ecNumber evidence="2">2.7.13.3</ecNumber>
    </submittedName>
</protein>
<dbReference type="OrthoDB" id="9816482at2"/>
<keyword evidence="3" id="KW-1185">Reference proteome</keyword>
<evidence type="ECO:0000313" key="3">
    <source>
        <dbReference type="Proteomes" id="UP000191135"/>
    </source>
</evidence>
<dbReference type="Pfam" id="PF02518">
    <property type="entry name" value="HATPase_c"/>
    <property type="match status" value="1"/>
</dbReference>
<dbReference type="STRING" id="1122214.Mame_02622"/>
<dbReference type="InterPro" id="IPR043836">
    <property type="entry name" value="DHp"/>
</dbReference>
<dbReference type="Proteomes" id="UP000191135">
    <property type="component" value="Chromosome"/>
</dbReference>
<feature type="domain" description="Histidine kinase" evidence="1">
    <location>
        <begin position="781"/>
        <end position="987"/>
    </location>
</feature>
<dbReference type="RefSeq" id="WP_033410784.1">
    <property type="nucleotide sequence ID" value="NZ_AQWH01000023.1"/>
</dbReference>
<proteinExistence type="predicted"/>
<dbReference type="Pfam" id="PF13589">
    <property type="entry name" value="HATPase_c_3"/>
    <property type="match status" value="1"/>
</dbReference>
<accession>A0A1U9Z2P8</accession>
<organism evidence="2 3">
    <name type="scientific">Martelella mediterranea DSM 17316</name>
    <dbReference type="NCBI Taxonomy" id="1122214"/>
    <lineage>
        <taxon>Bacteria</taxon>
        <taxon>Pseudomonadati</taxon>
        <taxon>Pseudomonadota</taxon>
        <taxon>Alphaproteobacteria</taxon>
        <taxon>Hyphomicrobiales</taxon>
        <taxon>Aurantimonadaceae</taxon>
        <taxon>Martelella</taxon>
    </lineage>
</organism>
<evidence type="ECO:0000259" key="1">
    <source>
        <dbReference type="PROSITE" id="PS50109"/>
    </source>
</evidence>
<dbReference type="SMART" id="SM00387">
    <property type="entry name" value="HATPase_c"/>
    <property type="match status" value="1"/>
</dbReference>
<evidence type="ECO:0000313" key="2">
    <source>
        <dbReference type="EMBL" id="AQZ51948.1"/>
    </source>
</evidence>
<dbReference type="CDD" id="cd00075">
    <property type="entry name" value="HATPase"/>
    <property type="match status" value="1"/>
</dbReference>
<dbReference type="InterPro" id="IPR036890">
    <property type="entry name" value="HATPase_C_sf"/>
</dbReference>
<dbReference type="REBASE" id="192862">
    <property type="entry name" value="Mme17316ORF2621P"/>
</dbReference>
<keyword evidence="2" id="KW-0808">Transferase</keyword>
<dbReference type="EC" id="2.7.13.3" evidence="2"/>
<dbReference type="PROSITE" id="PS50109">
    <property type="entry name" value="HIS_KIN"/>
    <property type="match status" value="1"/>
</dbReference>
<dbReference type="InterPro" id="IPR005467">
    <property type="entry name" value="His_kinase_dom"/>
</dbReference>
<reference evidence="2 3" key="1">
    <citation type="submission" date="2017-03" db="EMBL/GenBank/DDBJ databases">
        <title>Foreign affairs: Plasmid Transfer between Roseobacters and Rhizobia.</title>
        <authorList>
            <person name="Bartling P."/>
            <person name="Bunk B."/>
            <person name="Overmann J."/>
            <person name="Brinkmann H."/>
            <person name="Petersen J."/>
        </authorList>
    </citation>
    <scope>NUCLEOTIDE SEQUENCE [LARGE SCALE GENOMIC DNA]</scope>
    <source>
        <strain evidence="2 3">MACL11</strain>
    </source>
</reference>
<dbReference type="AlphaFoldDB" id="A0A1U9Z2P8"/>
<name>A0A1U9Z2P8_9HYPH</name>
<dbReference type="KEGG" id="mmed:Mame_02622"/>
<dbReference type="Gene3D" id="3.30.565.10">
    <property type="entry name" value="Histidine kinase-like ATPase, C-terminal domain"/>
    <property type="match status" value="2"/>
</dbReference>
<gene>
    <name evidence="2" type="primary">dctB_1</name>
    <name evidence="2" type="ORF">Mame_02622</name>
</gene>
<dbReference type="Pfam" id="PF19191">
    <property type="entry name" value="HEF_HK"/>
    <property type="match status" value="1"/>
</dbReference>
<dbReference type="InterPro" id="IPR003594">
    <property type="entry name" value="HATPase_dom"/>
</dbReference>
<dbReference type="PANTHER" id="PTHR43065">
    <property type="entry name" value="SENSOR HISTIDINE KINASE"/>
    <property type="match status" value="1"/>
</dbReference>
<dbReference type="GO" id="GO:0004673">
    <property type="term" value="F:protein histidine kinase activity"/>
    <property type="evidence" value="ECO:0007669"/>
    <property type="project" value="UniProtKB-EC"/>
</dbReference>
<sequence>MAKFRVRARTIDMLGRQQIAGIPTALSELFKNAHDAYAKRAEVDYFRDERILVLRDDGLGMTRDDFEQRWLTLGTDSKVDSTSGLTLPPVDKTQKRRPILGEKGIGRLAIAVIGPQVLILTRARRNDIPEMTITAAFIHWGMFELPGIDLDEVSVPIRETSADALPDEAMVKEMIAEARGAIVALGSRIEASHREQILCDLDSFNAVPAEMAGYLNEPSLTGEGCGTHFYITPADSLIDSDIDARDADNKATRFEKHLIGFTNTMTASVQQAPPIITRFRDYVDEGPPIERLGERAFFTSDEFKEVDHHISGRFDQYGQFRGEIGVYHLPPEEYVLNWPDGDGRATKCGPFNIECGVLQGTPKDSLVPPDEYARLSRKLFKHGGLYIYKDGIRVQPYGDSDYDFIDIEKRRTYGASYYYYSYRRLMGVIELDGIENGELSEKAGREGFRENVAYRQFRSILMNFFLQTAADFFREDGRYSEKWELSRSDLQKNAEIRAKKAKQSTQKKRWLQSELTQFFEVLENHAPEREVQTKIGYLETRVGEIANSSRDGPSKALALMRVEKEAKDVIYGLQSSLIIQKPRGVGLNKRLNNEWIAYQAERERLDEKIFKPAGDAISQIVSKAATEYSIEVDPASRFIGNVKATADRARDEMKATKSKADGDLAAFHSLAKANNSDALRTLNKAYDELMVTATSMVGTTKPENLDSGRDSLLKDFEDLFIEQKNRILGLQNQVSQIQLYLEGDGFDIDELTESLEEELEELRDRRASELELAQIGLAISAVNHEFDKTVHALRDGFRRLEGWAKANDDLAELYQSMFSSFEHLNGFLSLFTQMDIRFNRDETVILGSDITNFSQNLFEMALKESGVELTSTEKFEHFEWKGFTSTFYPVFVNLIDNAIYWLQDRKIEDKRITLDVEGQDLLVIDNGPGISARDRENVFSLNFTRKPGGRGMGLYISRQALEKVGYSLDLDPTESGTVFRISSNEKA</sequence>